<dbReference type="PANTHER" id="PTHR21600">
    <property type="entry name" value="MITOCHONDRIAL RNA PSEUDOURIDINE SYNTHASE"/>
    <property type="match status" value="1"/>
</dbReference>
<dbReference type="Pfam" id="PF00849">
    <property type="entry name" value="PseudoU_synth_2"/>
    <property type="match status" value="1"/>
</dbReference>
<dbReference type="GO" id="GO:0009982">
    <property type="term" value="F:pseudouridine synthase activity"/>
    <property type="evidence" value="ECO:0007669"/>
    <property type="project" value="InterPro"/>
</dbReference>
<keyword evidence="4" id="KW-1185">Reference proteome</keyword>
<dbReference type="InterPro" id="IPR006224">
    <property type="entry name" value="PsdUridine_synth_RluA-like_CS"/>
</dbReference>
<dbReference type="CDD" id="cd02869">
    <property type="entry name" value="PseudoU_synth_RluA_like"/>
    <property type="match status" value="1"/>
</dbReference>
<protein>
    <recommendedName>
        <fullName evidence="2">Pseudouridine synthase RsuA/RluA-like domain-containing protein</fullName>
    </recommendedName>
</protein>
<evidence type="ECO:0000259" key="2">
    <source>
        <dbReference type="Pfam" id="PF00849"/>
    </source>
</evidence>
<dbReference type="EMBL" id="OENF01000019">
    <property type="protein sequence ID" value="SOS74663.1"/>
    <property type="molecule type" value="Genomic_DNA"/>
</dbReference>
<sequence>MPKFIEFTSDISNIEIPEKFDYPHNYTPHILARIASEELQEYLKIQTDFSHNFQDLGKMFGVLIVKNKQNKIGYLSAFSGKIAQSTQHKQFVPPVYDVLKENGIFLETEKVNNQINQEIFNLENNSAYLKTKKNFLIQQKSNENLFQEEQKILKKRRQLRKLEAKQDNQQNINEEFYLREYQIYLKDKIRPLEKKYTDFQQQIEQLKQQRKELSASGQQEIFKQYQFLNAQNKTKNLTDIFKNSTQKIPAGAGDCCAPKLLQYAFLNNFTPICMAEFWWGNPLATSVRKHKNYYDACSGKCKPILKHMLQGIAVHQNPLLLQNQENTKKDTQKDKQKELEIIFEDAYLVAINKPTGLLSVAGKEISDSVENRVQKKHPNALIVHRLDRQTSGILLIAKTLEIYKKLQIQFINKTIKKRYIAVLDGVLSEENGEINLPLRVNLEDRPKQLVCELHGKKALTKWEIIKIKNAKTYVYFYPITGRTHQLRVHSAHYLGLNSPIIGDDLYGKKANRLYLHAQKISFIHPVSKKIVTLKTPTPF</sequence>
<dbReference type="GO" id="GO:0003723">
    <property type="term" value="F:RNA binding"/>
    <property type="evidence" value="ECO:0007669"/>
    <property type="project" value="InterPro"/>
</dbReference>
<dbReference type="InterPro" id="IPR006145">
    <property type="entry name" value="PsdUridine_synth_RsuA/RluA"/>
</dbReference>
<evidence type="ECO:0000313" key="4">
    <source>
        <dbReference type="Proteomes" id="UP000234211"/>
    </source>
</evidence>
<organism evidence="3 4">
    <name type="scientific">Tenacibaculum piscium</name>
    <dbReference type="NCBI Taxonomy" id="1458515"/>
    <lineage>
        <taxon>Bacteria</taxon>
        <taxon>Pseudomonadati</taxon>
        <taxon>Bacteroidota</taxon>
        <taxon>Flavobacteriia</taxon>
        <taxon>Flavobacteriales</taxon>
        <taxon>Flavobacteriaceae</taxon>
        <taxon>Tenacibaculum</taxon>
    </lineage>
</organism>
<dbReference type="PROSITE" id="PS01129">
    <property type="entry name" value="PSI_RLU"/>
    <property type="match status" value="1"/>
</dbReference>
<dbReference type="PANTHER" id="PTHR21600:SF89">
    <property type="entry name" value="RIBOSOMAL LARGE SUBUNIT PSEUDOURIDINE SYNTHASE A"/>
    <property type="match status" value="1"/>
</dbReference>
<dbReference type="OrthoDB" id="9807829at2"/>
<dbReference type="AlphaFoldDB" id="A0A2H1YGR7"/>
<evidence type="ECO:0000256" key="1">
    <source>
        <dbReference type="SAM" id="Coils"/>
    </source>
</evidence>
<dbReference type="GO" id="GO:0140098">
    <property type="term" value="F:catalytic activity, acting on RNA"/>
    <property type="evidence" value="ECO:0007669"/>
    <property type="project" value="UniProtKB-ARBA"/>
</dbReference>
<dbReference type="InterPro" id="IPR020103">
    <property type="entry name" value="PsdUridine_synth_cat_dom_sf"/>
</dbReference>
<dbReference type="Gene3D" id="3.30.2350.10">
    <property type="entry name" value="Pseudouridine synthase"/>
    <property type="match status" value="1"/>
</dbReference>
<dbReference type="RefSeq" id="WP_101917149.1">
    <property type="nucleotide sequence ID" value="NZ_OENF01000019.1"/>
</dbReference>
<name>A0A2H1YGR7_9FLAO</name>
<evidence type="ECO:0000313" key="3">
    <source>
        <dbReference type="EMBL" id="SOS74663.1"/>
    </source>
</evidence>
<dbReference type="InterPro" id="IPR050188">
    <property type="entry name" value="RluA_PseudoU_synthase"/>
</dbReference>
<dbReference type="Proteomes" id="UP000234211">
    <property type="component" value="Unassembled WGS sequence"/>
</dbReference>
<feature type="coiled-coil region" evidence="1">
    <location>
        <begin position="145"/>
        <end position="216"/>
    </location>
</feature>
<dbReference type="SUPFAM" id="SSF55120">
    <property type="entry name" value="Pseudouridine synthase"/>
    <property type="match status" value="1"/>
</dbReference>
<reference evidence="4" key="1">
    <citation type="submission" date="2017-11" db="EMBL/GenBank/DDBJ databases">
        <authorList>
            <person name="Duchaud E."/>
        </authorList>
    </citation>
    <scope>NUCLEOTIDE SEQUENCE [LARGE SCALE GENOMIC DNA]</scope>
    <source>
        <strain evidence="4">Tenacibaculum sp. TNO020</strain>
    </source>
</reference>
<proteinExistence type="predicted"/>
<feature type="domain" description="Pseudouridine synthase RsuA/RluA-like" evidence="2">
    <location>
        <begin position="348"/>
        <end position="492"/>
    </location>
</feature>
<dbReference type="GO" id="GO:0000455">
    <property type="term" value="P:enzyme-directed rRNA pseudouridine synthesis"/>
    <property type="evidence" value="ECO:0007669"/>
    <property type="project" value="TreeGrafter"/>
</dbReference>
<gene>
    <name evidence="3" type="ORF">TNO020_260090</name>
</gene>
<keyword evidence="1" id="KW-0175">Coiled coil</keyword>
<accession>A0A2H1YGR7</accession>